<protein>
    <recommendedName>
        <fullName evidence="3">Aminoglycoside phosphotransferase domain-containing protein</fullName>
    </recommendedName>
</protein>
<gene>
    <name evidence="1" type="ORF">HB375_00235</name>
</gene>
<evidence type="ECO:0008006" key="3">
    <source>
        <dbReference type="Google" id="ProtNLM"/>
    </source>
</evidence>
<name>A0ABX0V5C9_9HYPH</name>
<evidence type="ECO:0000313" key="1">
    <source>
        <dbReference type="EMBL" id="NIX75039.1"/>
    </source>
</evidence>
<evidence type="ECO:0000313" key="2">
    <source>
        <dbReference type="Proteomes" id="UP000707352"/>
    </source>
</evidence>
<reference evidence="1 2" key="1">
    <citation type="submission" date="2020-03" db="EMBL/GenBank/DDBJ databases">
        <title>The genome sequence of Microvirga sp. c23x22.</title>
        <authorList>
            <person name="Zhang X."/>
        </authorList>
    </citation>
    <scope>NUCLEOTIDE SEQUENCE [LARGE SCALE GENOMIC DNA]</scope>
    <source>
        <strain evidence="2">c23x22</strain>
    </source>
</reference>
<proteinExistence type="predicted"/>
<dbReference type="InterPro" id="IPR011009">
    <property type="entry name" value="Kinase-like_dom_sf"/>
</dbReference>
<dbReference type="EMBL" id="JAATJS010000001">
    <property type="protein sequence ID" value="NIX75039.1"/>
    <property type="molecule type" value="Genomic_DNA"/>
</dbReference>
<comment type="caution">
    <text evidence="1">The sequence shown here is derived from an EMBL/GenBank/DDBJ whole genome shotgun (WGS) entry which is preliminary data.</text>
</comment>
<accession>A0ABX0V5C9</accession>
<dbReference type="Proteomes" id="UP000707352">
    <property type="component" value="Unassembled WGS sequence"/>
</dbReference>
<dbReference type="SUPFAM" id="SSF56112">
    <property type="entry name" value="Protein kinase-like (PK-like)"/>
    <property type="match status" value="1"/>
</dbReference>
<keyword evidence="2" id="KW-1185">Reference proteome</keyword>
<sequence>MSWIFLAGDRVFKLKKAVHYPYLDFSTLAARELYCREEIRLNGRLAKGVYLGVVSLTRSDDDLLALGGEGEIVEWLVVMRRLPSERMLDALLRGGGLDDEAISRLAQLLADFYKKAERPILSCDATFRRFSDEMVDNRNVLTYPPLDFDQARVDALLTRVDAVLYLFRPKLEERVRAGHVVDGHGDLRPEHICLNDPIVIFDCLEFNRDFRLVDPFEELALLDIECTRLGAPLFGPLLMDHVARLLGADIPRDLVSLYRVLLATLRARLSLAHLLDPAPRERGKWLPLAKGYLKIAEAALCRI</sequence>
<organism evidence="1 2">
    <name type="scientific">Microvirga terricola</name>
    <dbReference type="NCBI Taxonomy" id="2719797"/>
    <lineage>
        <taxon>Bacteria</taxon>
        <taxon>Pseudomonadati</taxon>
        <taxon>Pseudomonadota</taxon>
        <taxon>Alphaproteobacteria</taxon>
        <taxon>Hyphomicrobiales</taxon>
        <taxon>Methylobacteriaceae</taxon>
        <taxon>Microvirga</taxon>
    </lineage>
</organism>